<reference evidence="1" key="1">
    <citation type="submission" date="2024-12" db="EMBL/GenBank/DDBJ databases">
        <authorList>
            <person name="Wu N."/>
        </authorList>
    </citation>
    <scope>NUCLEOTIDE SEQUENCE</scope>
    <source>
        <strain evidence="1">P15</strain>
    </source>
</reference>
<keyword evidence="2" id="KW-1185">Reference proteome</keyword>
<protein>
    <submittedName>
        <fullName evidence="1">Type II secretion system F family protein</fullName>
    </submittedName>
</protein>
<dbReference type="EMBL" id="JBJURJ010000001">
    <property type="protein sequence ID" value="MFM9326729.1"/>
    <property type="molecule type" value="Genomic_DNA"/>
</dbReference>
<comment type="caution">
    <text evidence="1">The sequence shown here is derived from an EMBL/GenBank/DDBJ whole genome shotgun (WGS) entry which is preliminary data.</text>
</comment>
<evidence type="ECO:0000313" key="1">
    <source>
        <dbReference type="EMBL" id="MFM9326729.1"/>
    </source>
</evidence>
<proteinExistence type="predicted"/>
<accession>A0ACC7NTR0</accession>
<dbReference type="Proteomes" id="UP001631969">
    <property type="component" value="Unassembled WGS sequence"/>
</dbReference>
<gene>
    <name evidence="1" type="ORF">ACI1P1_00320</name>
</gene>
<evidence type="ECO:0000313" key="2">
    <source>
        <dbReference type="Proteomes" id="UP001631969"/>
    </source>
</evidence>
<name>A0ACC7NTR0_9BACL</name>
<organism evidence="1 2">
    <name type="scientific">Paenibacillus mesotrionivorans</name>
    <dbReference type="NCBI Taxonomy" id="3160968"/>
    <lineage>
        <taxon>Bacteria</taxon>
        <taxon>Bacillati</taxon>
        <taxon>Bacillota</taxon>
        <taxon>Bacilli</taxon>
        <taxon>Bacillales</taxon>
        <taxon>Paenibacillaceae</taxon>
        <taxon>Paenibacillus</taxon>
    </lineage>
</organism>
<sequence length="273" mass="30543">MKLPLAKPKGRPKVRSARQRWSSPAEGTLYTEYRLSVAEYAICFAVGGVACFSIGYLFYHSIAAGLMLAFAAWGIPGQYRRMRIQKQMNELRLQFKQGLHALVTSLTAGRSIENAFAAAAVDLGFLYNHPQTFIVVEFHRISRRVTNGEAIERALEDFCRRSGLEELTQFLDVFVTAKRTGGNMADVMRRTSQMIGDKMEIQQEIAVQLAQRRFESRILGAAPLGVIGLLYWSSPDYMEPLYGNAAGAAIMTAGLAIMLLCWWLTGKLMEMKL</sequence>